<name>A0A9N9CWY5_9GLOM</name>
<evidence type="ECO:0000313" key="2">
    <source>
        <dbReference type="Proteomes" id="UP000789759"/>
    </source>
</evidence>
<organism evidence="1 2">
    <name type="scientific">Cetraspora pellucida</name>
    <dbReference type="NCBI Taxonomy" id="1433469"/>
    <lineage>
        <taxon>Eukaryota</taxon>
        <taxon>Fungi</taxon>
        <taxon>Fungi incertae sedis</taxon>
        <taxon>Mucoromycota</taxon>
        <taxon>Glomeromycotina</taxon>
        <taxon>Glomeromycetes</taxon>
        <taxon>Diversisporales</taxon>
        <taxon>Gigasporaceae</taxon>
        <taxon>Cetraspora</taxon>
    </lineage>
</organism>
<dbReference type="EMBL" id="CAJVQA010005183">
    <property type="protein sequence ID" value="CAG8615017.1"/>
    <property type="molecule type" value="Genomic_DNA"/>
</dbReference>
<dbReference type="Proteomes" id="UP000789759">
    <property type="component" value="Unassembled WGS sequence"/>
</dbReference>
<comment type="caution">
    <text evidence="1">The sequence shown here is derived from an EMBL/GenBank/DDBJ whole genome shotgun (WGS) entry which is preliminary data.</text>
</comment>
<gene>
    <name evidence="1" type="ORF">CPELLU_LOCUS7639</name>
</gene>
<feature type="non-terminal residue" evidence="1">
    <location>
        <position position="116"/>
    </location>
</feature>
<accession>A0A9N9CWY5</accession>
<proteinExistence type="predicted"/>
<protein>
    <submittedName>
        <fullName evidence="1">1076_t:CDS:1</fullName>
    </submittedName>
</protein>
<dbReference type="AlphaFoldDB" id="A0A9N9CWY5"/>
<keyword evidence="2" id="KW-1185">Reference proteome</keyword>
<dbReference type="OrthoDB" id="2343095at2759"/>
<sequence>MESLDCSRCKVKKSLSEFMGVDAKGQAKQFRTCSSCRVKTTKSHAKKKKQLVVEEYEKNPNKLEIIEKDSLYDYILEILDTYLMQQGSNLETASPFFFQCQIEISTLEKPLKEITN</sequence>
<evidence type="ECO:0000313" key="1">
    <source>
        <dbReference type="EMBL" id="CAG8615017.1"/>
    </source>
</evidence>
<reference evidence="1" key="1">
    <citation type="submission" date="2021-06" db="EMBL/GenBank/DDBJ databases">
        <authorList>
            <person name="Kallberg Y."/>
            <person name="Tangrot J."/>
            <person name="Rosling A."/>
        </authorList>
    </citation>
    <scope>NUCLEOTIDE SEQUENCE</scope>
    <source>
        <strain evidence="1">FL966</strain>
    </source>
</reference>